<name>A0A0D2ZU66_BRAOL</name>
<keyword evidence="3" id="KW-1185">Reference proteome</keyword>
<dbReference type="eggNOG" id="KOG4658">
    <property type="taxonomic scope" value="Eukaryota"/>
</dbReference>
<sequence length="179" mass="20424">MLESIQRVERLASCVQGVLIQQMCAKVLTLNMVALSGLRKFETKNSSFSEIKIDWKSKEKEDLRSPYFKHLSSIVIDGMDGAKELTWLLFAPNLKHLEVIRSGSLEEIIKKEKGTSISNVHPDMTVPFAKLQFLTLRGLPELKRIFSNPQAFPIPEKYSCQKTAQSYPKLPRRVSETRT</sequence>
<protein>
    <recommendedName>
        <fullName evidence="1">Disease resistance protein At4g27190-like leucine-rich repeats domain-containing protein</fullName>
    </recommendedName>
</protein>
<accession>A0A0D2ZU66</accession>
<dbReference type="Gramene" id="Bo01198s010.1">
    <property type="protein sequence ID" value="Bo01198s010.1"/>
    <property type="gene ID" value="Bo01198s010"/>
</dbReference>
<dbReference type="EnsemblPlants" id="Bo01198s010.1">
    <property type="protein sequence ID" value="Bo01198s010.1"/>
    <property type="gene ID" value="Bo01198s010"/>
</dbReference>
<dbReference type="AlphaFoldDB" id="A0A0D2ZU66"/>
<organism evidence="2 3">
    <name type="scientific">Brassica oleracea var. oleracea</name>
    <dbReference type="NCBI Taxonomy" id="109376"/>
    <lineage>
        <taxon>Eukaryota</taxon>
        <taxon>Viridiplantae</taxon>
        <taxon>Streptophyta</taxon>
        <taxon>Embryophyta</taxon>
        <taxon>Tracheophyta</taxon>
        <taxon>Spermatophyta</taxon>
        <taxon>Magnoliopsida</taxon>
        <taxon>eudicotyledons</taxon>
        <taxon>Gunneridae</taxon>
        <taxon>Pentapetalae</taxon>
        <taxon>rosids</taxon>
        <taxon>malvids</taxon>
        <taxon>Brassicales</taxon>
        <taxon>Brassicaceae</taxon>
        <taxon>Brassiceae</taxon>
        <taxon>Brassica</taxon>
    </lineage>
</organism>
<feature type="domain" description="Disease resistance protein At4g27190-like leucine-rich repeats" evidence="1">
    <location>
        <begin position="59"/>
        <end position="148"/>
    </location>
</feature>
<evidence type="ECO:0000313" key="2">
    <source>
        <dbReference type="EnsemblPlants" id="Bo01198s010.1"/>
    </source>
</evidence>
<reference evidence="2" key="1">
    <citation type="journal article" date="2014" name="Genome Biol.">
        <title>Transcriptome and methylome profiling reveals relics of genome dominance in the mesopolyploid Brassica oleracea.</title>
        <authorList>
            <person name="Parkin I.A."/>
            <person name="Koh C."/>
            <person name="Tang H."/>
            <person name="Robinson S.J."/>
            <person name="Kagale S."/>
            <person name="Clarke W.E."/>
            <person name="Town C.D."/>
            <person name="Nixon J."/>
            <person name="Krishnakumar V."/>
            <person name="Bidwell S.L."/>
            <person name="Denoeud F."/>
            <person name="Belcram H."/>
            <person name="Links M.G."/>
            <person name="Just J."/>
            <person name="Clarke C."/>
            <person name="Bender T."/>
            <person name="Huebert T."/>
            <person name="Mason A.S."/>
            <person name="Pires J.C."/>
            <person name="Barker G."/>
            <person name="Moore J."/>
            <person name="Walley P.G."/>
            <person name="Manoli S."/>
            <person name="Batley J."/>
            <person name="Edwards D."/>
            <person name="Nelson M.N."/>
            <person name="Wang X."/>
            <person name="Paterson A.H."/>
            <person name="King G."/>
            <person name="Bancroft I."/>
            <person name="Chalhoub B."/>
            <person name="Sharpe A.G."/>
        </authorList>
    </citation>
    <scope>NUCLEOTIDE SEQUENCE [LARGE SCALE GENOMIC DNA]</scope>
    <source>
        <strain evidence="2">cv. TO1000</strain>
    </source>
</reference>
<evidence type="ECO:0000313" key="3">
    <source>
        <dbReference type="Proteomes" id="UP000032141"/>
    </source>
</evidence>
<dbReference type="HOGENOM" id="CLU_101541_0_0_1"/>
<reference evidence="2" key="2">
    <citation type="submission" date="2015-06" db="UniProtKB">
        <authorList>
            <consortium name="EnsemblPlants"/>
        </authorList>
    </citation>
    <scope>IDENTIFICATION</scope>
</reference>
<dbReference type="InterPro" id="IPR057135">
    <property type="entry name" value="At4g27190-like_LRR"/>
</dbReference>
<dbReference type="Proteomes" id="UP000032141">
    <property type="component" value="Unassembled WGS sequence"/>
</dbReference>
<proteinExistence type="predicted"/>
<evidence type="ECO:0000259" key="1">
    <source>
        <dbReference type="Pfam" id="PF23247"/>
    </source>
</evidence>
<dbReference type="Pfam" id="PF23247">
    <property type="entry name" value="LRR_RPS2"/>
    <property type="match status" value="1"/>
</dbReference>